<feature type="compositionally biased region" description="Basic and acidic residues" evidence="1">
    <location>
        <begin position="1"/>
        <end position="21"/>
    </location>
</feature>
<reference evidence="3 4" key="1">
    <citation type="submission" date="2019-05" db="EMBL/GenBank/DDBJ databases">
        <title>Nesterenkonia sp. GY239, isolated from the Southern Atlantic Ocean.</title>
        <authorList>
            <person name="Zhang G."/>
        </authorList>
    </citation>
    <scope>NUCLEOTIDE SEQUENCE [LARGE SCALE GENOMIC DNA]</scope>
    <source>
        <strain evidence="3 4">GY239</strain>
    </source>
</reference>
<protein>
    <submittedName>
        <fullName evidence="3">Uncharacterized protein</fullName>
    </submittedName>
</protein>
<dbReference type="EMBL" id="VAWA01000005">
    <property type="protein sequence ID" value="TLP77112.1"/>
    <property type="molecule type" value="Genomic_DNA"/>
</dbReference>
<evidence type="ECO:0000256" key="1">
    <source>
        <dbReference type="SAM" id="MobiDB-lite"/>
    </source>
</evidence>
<evidence type="ECO:0000313" key="3">
    <source>
        <dbReference type="EMBL" id="TLP77112.1"/>
    </source>
</evidence>
<keyword evidence="2" id="KW-1133">Transmembrane helix</keyword>
<evidence type="ECO:0000256" key="2">
    <source>
        <dbReference type="SAM" id="Phobius"/>
    </source>
</evidence>
<dbReference type="Proteomes" id="UP000306544">
    <property type="component" value="Unassembled WGS sequence"/>
</dbReference>
<keyword evidence="2" id="KW-0812">Transmembrane</keyword>
<feature type="region of interest" description="Disordered" evidence="1">
    <location>
        <begin position="1"/>
        <end position="28"/>
    </location>
</feature>
<feature type="transmembrane region" description="Helical" evidence="2">
    <location>
        <begin position="114"/>
        <end position="133"/>
    </location>
</feature>
<organism evidence="3 4">
    <name type="scientific">Nesterenkonia sphaerica</name>
    <dbReference type="NCBI Taxonomy" id="1804988"/>
    <lineage>
        <taxon>Bacteria</taxon>
        <taxon>Bacillati</taxon>
        <taxon>Actinomycetota</taxon>
        <taxon>Actinomycetes</taxon>
        <taxon>Micrococcales</taxon>
        <taxon>Micrococcaceae</taxon>
        <taxon>Nesterenkonia</taxon>
    </lineage>
</organism>
<dbReference type="AlphaFoldDB" id="A0A5R9AE99"/>
<comment type="caution">
    <text evidence="3">The sequence shown here is derived from an EMBL/GenBank/DDBJ whole genome shotgun (WGS) entry which is preliminary data.</text>
</comment>
<name>A0A5R9AE99_9MICC</name>
<dbReference type="RefSeq" id="WP_138169825.1">
    <property type="nucleotide sequence ID" value="NZ_VAWA01000005.1"/>
</dbReference>
<keyword evidence="2" id="KW-0472">Membrane</keyword>
<evidence type="ECO:0000313" key="4">
    <source>
        <dbReference type="Proteomes" id="UP000306544"/>
    </source>
</evidence>
<sequence length="141" mass="15029">MSAQDHQHPRDRAAQHPHDEDTGASAAEPADVDALLAESLKAQSERDFTWKEPERRPRWWERAEAAGAVSQVSKEAAPGKPAARWGSVVFALISLILAGWVVATVAFGVTVSPLVVGLVICFAAGSCLIIAGLRPKPGTRL</sequence>
<keyword evidence="4" id="KW-1185">Reference proteome</keyword>
<gene>
    <name evidence="3" type="ORF">FEF27_05330</name>
</gene>
<proteinExistence type="predicted"/>
<dbReference type="OrthoDB" id="4967003at2"/>
<feature type="transmembrane region" description="Helical" evidence="2">
    <location>
        <begin position="88"/>
        <end position="108"/>
    </location>
</feature>
<accession>A0A5R9AE99</accession>